<feature type="compositionally biased region" description="Polar residues" evidence="1">
    <location>
        <begin position="1"/>
        <end position="14"/>
    </location>
</feature>
<dbReference type="EMBL" id="JAGPXF010000003">
    <property type="protein sequence ID" value="KAH7252168.1"/>
    <property type="molecule type" value="Genomic_DNA"/>
</dbReference>
<gene>
    <name evidence="2" type="ORF">BKA59DRAFT_473949</name>
</gene>
<feature type="region of interest" description="Disordered" evidence="1">
    <location>
        <begin position="1"/>
        <end position="57"/>
    </location>
</feature>
<evidence type="ECO:0000313" key="3">
    <source>
        <dbReference type="Proteomes" id="UP000813427"/>
    </source>
</evidence>
<keyword evidence="3" id="KW-1185">Reference proteome</keyword>
<comment type="caution">
    <text evidence="2">The sequence shown here is derived from an EMBL/GenBank/DDBJ whole genome shotgun (WGS) entry which is preliminary data.</text>
</comment>
<protein>
    <submittedName>
        <fullName evidence="2">Uncharacterized protein</fullName>
    </submittedName>
</protein>
<dbReference type="AlphaFoldDB" id="A0A8K0WF11"/>
<feature type="compositionally biased region" description="Polar residues" evidence="1">
    <location>
        <begin position="34"/>
        <end position="49"/>
    </location>
</feature>
<proteinExistence type="predicted"/>
<sequence>MVGLLQISTNQSQPVELPQEEVVDEEICRPQPPTNSHLLSGQSSDSPNSWKEVEKGSTKGIEVDSPLHLYIEYTTSHPCTSKVLKVKARRLPADEAEKVVEDLCYLNSLPEKDFELGNCRQVKIRAGKGVYVVDLGDFVGQ</sequence>
<organism evidence="2 3">
    <name type="scientific">Fusarium tricinctum</name>
    <dbReference type="NCBI Taxonomy" id="61284"/>
    <lineage>
        <taxon>Eukaryota</taxon>
        <taxon>Fungi</taxon>
        <taxon>Dikarya</taxon>
        <taxon>Ascomycota</taxon>
        <taxon>Pezizomycotina</taxon>
        <taxon>Sordariomycetes</taxon>
        <taxon>Hypocreomycetidae</taxon>
        <taxon>Hypocreales</taxon>
        <taxon>Nectriaceae</taxon>
        <taxon>Fusarium</taxon>
        <taxon>Fusarium tricinctum species complex</taxon>
    </lineage>
</organism>
<name>A0A8K0WF11_9HYPO</name>
<evidence type="ECO:0000256" key="1">
    <source>
        <dbReference type="SAM" id="MobiDB-lite"/>
    </source>
</evidence>
<dbReference type="OrthoDB" id="4851849at2759"/>
<dbReference type="Proteomes" id="UP000813427">
    <property type="component" value="Unassembled WGS sequence"/>
</dbReference>
<accession>A0A8K0WF11</accession>
<reference evidence="2" key="1">
    <citation type="journal article" date="2021" name="Nat. Commun.">
        <title>Genetic determinants of endophytism in the Arabidopsis root mycobiome.</title>
        <authorList>
            <person name="Mesny F."/>
            <person name="Miyauchi S."/>
            <person name="Thiergart T."/>
            <person name="Pickel B."/>
            <person name="Atanasova L."/>
            <person name="Karlsson M."/>
            <person name="Huettel B."/>
            <person name="Barry K.W."/>
            <person name="Haridas S."/>
            <person name="Chen C."/>
            <person name="Bauer D."/>
            <person name="Andreopoulos W."/>
            <person name="Pangilinan J."/>
            <person name="LaButti K."/>
            <person name="Riley R."/>
            <person name="Lipzen A."/>
            <person name="Clum A."/>
            <person name="Drula E."/>
            <person name="Henrissat B."/>
            <person name="Kohler A."/>
            <person name="Grigoriev I.V."/>
            <person name="Martin F.M."/>
            <person name="Hacquard S."/>
        </authorList>
    </citation>
    <scope>NUCLEOTIDE SEQUENCE</scope>
    <source>
        <strain evidence="2">MPI-SDFR-AT-0068</strain>
    </source>
</reference>
<evidence type="ECO:0000313" key="2">
    <source>
        <dbReference type="EMBL" id="KAH7252168.1"/>
    </source>
</evidence>